<dbReference type="GO" id="GO:0008233">
    <property type="term" value="F:peptidase activity"/>
    <property type="evidence" value="ECO:0007669"/>
    <property type="project" value="UniProtKB-KW"/>
</dbReference>
<dbReference type="InterPro" id="IPR025307">
    <property type="entry name" value="FIIND_dom"/>
</dbReference>
<evidence type="ECO:0000256" key="14">
    <source>
        <dbReference type="ARBA" id="ARBA00060341"/>
    </source>
</evidence>
<evidence type="ECO:0000259" key="22">
    <source>
        <dbReference type="PROSITE" id="PS51830"/>
    </source>
</evidence>
<dbReference type="PROSITE" id="PS50209">
    <property type="entry name" value="CARD"/>
    <property type="match status" value="1"/>
</dbReference>
<keyword evidence="10" id="KW-1271">Inflammasome</keyword>
<evidence type="ECO:0000313" key="24">
    <source>
        <dbReference type="Proteomes" id="UP000694429"/>
    </source>
</evidence>
<evidence type="ECO:0000256" key="18">
    <source>
        <dbReference type="ARBA" id="ARBA00072285"/>
    </source>
</evidence>
<dbReference type="InterPro" id="IPR051249">
    <property type="entry name" value="NLRP_Inflammasome"/>
</dbReference>
<dbReference type="FunFam" id="1.10.533.10:FF:000090">
    <property type="entry name" value="Caspase recruitment domain family member 8"/>
    <property type="match status" value="1"/>
</dbReference>
<evidence type="ECO:0000256" key="12">
    <source>
        <dbReference type="ARBA" id="ARBA00053489"/>
    </source>
</evidence>
<feature type="domain" description="CARD" evidence="21">
    <location>
        <begin position="448"/>
        <end position="531"/>
    </location>
</feature>
<evidence type="ECO:0000256" key="2">
    <source>
        <dbReference type="ARBA" id="ARBA00004123"/>
    </source>
</evidence>
<dbReference type="GO" id="GO:0005634">
    <property type="term" value="C:nucleus"/>
    <property type="evidence" value="ECO:0007669"/>
    <property type="project" value="UniProtKB-SubCell"/>
</dbReference>
<dbReference type="CDD" id="cd01671">
    <property type="entry name" value="CARD"/>
    <property type="match status" value="1"/>
</dbReference>
<evidence type="ECO:0000256" key="10">
    <source>
        <dbReference type="ARBA" id="ARBA00023233"/>
    </source>
</evidence>
<proteinExistence type="predicted"/>
<evidence type="ECO:0000256" key="5">
    <source>
        <dbReference type="ARBA" id="ARBA00022670"/>
    </source>
</evidence>
<evidence type="ECO:0000256" key="16">
    <source>
        <dbReference type="ARBA" id="ARBA00064564"/>
    </source>
</evidence>
<feature type="domain" description="FIIND" evidence="22">
    <location>
        <begin position="156"/>
        <end position="441"/>
    </location>
</feature>
<comment type="function">
    <text evidence="13">Constitutes the active part of the CARD8 inflammasome. In absence of pathogens and other damage-associated signals, interacts with the N-terminal part of CARD8 (Caspase recruitment domain-containing protein 8, N-terminus), preventing activation of the CARD8 inflammasome. In response to pathogen-associated signals, the N-terminal part of CARD8 is degraded by the proteasome, releasing this form, which polymerizes to form the CARD8 inflammasome complex: the CARD8 inflammasome complex then directly recruits pro-caspase-1 (proCASP1) and promotes caspase-1 (CASP1) activation, leading to gasdermin-D (GSDMD) cleavage and subsequent pyroptosis.</text>
</comment>
<organism evidence="23 24">
    <name type="scientific">Canis lupus familiaris</name>
    <name type="common">Dog</name>
    <name type="synonym">Canis familiaris</name>
    <dbReference type="NCBI Taxonomy" id="9615"/>
    <lineage>
        <taxon>Eukaryota</taxon>
        <taxon>Metazoa</taxon>
        <taxon>Chordata</taxon>
        <taxon>Craniata</taxon>
        <taxon>Vertebrata</taxon>
        <taxon>Euteleostomi</taxon>
        <taxon>Mammalia</taxon>
        <taxon>Eutheria</taxon>
        <taxon>Laurasiatheria</taxon>
        <taxon>Carnivora</taxon>
        <taxon>Caniformia</taxon>
        <taxon>Canidae</taxon>
        <taxon>Canis</taxon>
    </lineage>
</organism>
<keyword evidence="4" id="KW-0399">Innate immunity</keyword>
<keyword evidence="3" id="KW-0963">Cytoplasm</keyword>
<evidence type="ECO:0000256" key="8">
    <source>
        <dbReference type="ARBA" id="ARBA00022859"/>
    </source>
</evidence>
<keyword evidence="11" id="KW-0539">Nucleus</keyword>
<feature type="region of interest" description="Disordered" evidence="19">
    <location>
        <begin position="36"/>
        <end position="56"/>
    </location>
</feature>
<evidence type="ECO:0000259" key="21">
    <source>
        <dbReference type="PROSITE" id="PS50209"/>
    </source>
</evidence>
<comment type="subunit">
    <text evidence="16">Interacts with the C-terminal part of CARD8 (Caspase recruitment domain-containing protein 8, C-terminus) in absence of pathogens and other damage-associated signals.</text>
</comment>
<dbReference type="Proteomes" id="UP000694429">
    <property type="component" value="Chromosome 1"/>
</dbReference>
<dbReference type="GO" id="GO:0006508">
    <property type="term" value="P:proteolysis"/>
    <property type="evidence" value="ECO:0007669"/>
    <property type="project" value="UniProtKB-KW"/>
</dbReference>
<dbReference type="Gene3D" id="1.10.533.10">
    <property type="entry name" value="Death Domain, Fas"/>
    <property type="match status" value="1"/>
</dbReference>
<sequence length="534" mass="60089">MERDTLKKEMHRCTRCHLTRPGECTCDASTVDQHSESTKLSDESLKSPPSSHDTDIDDINIQHYGVKLSLIGDEIPPEMLSKNKFSENLSLLHTGVARQFRKDLHSKAQTAMKWIARKLPLPEGSEDTSLGVATLVPIQAAQLSAGVEPVCKSYQFLGPEGNVDIELIDKSANRYSAHFPAAGFYLWPAVGLGFLVTAAVTVKIAFDFWNQRLGLTLQHQEQWMAAGPLFEISVEPEGVIAEIHLPHIVSLPANEVDVSWFQVAHFKDEGMVLEPPSRVEPFYAVLENPSFSLMGILLRFASGTGVSVPITSLTLIYYHFHPEDIKFHLYLIPSDPLLTKAIDDEEAKFHGVRLQTSPPVDPLNFGSRYIVSSNAHLEIIPEELKLSYRSPGEIQIFSKVYAGRMKEPIILEIAEKRHKTLVWRTLVKPVDLQFHSAAAPPPLSGKAFLKEHRRQLQARLGDLNGVLDDLQDSEVFTEEEKELVQQCPTQQRRNETLLRMVEKKGHQALGVLFQSLHRRDPYLMSYLSQQSLQQ</sequence>
<keyword evidence="20" id="KW-0472">Membrane</keyword>
<comment type="subunit">
    <text evidence="17">Interacts with the N-terminal part of CARD8 (Caspase recruitment domain-containing protein 8, N-terminus) in absence of pathogens and other damage-associated signals. Homomultimer; forms the CARD8 inflammasome polymeric complex, a filament composed of homopolymers of this form in response to pathogens and other damage-associated signals. The CARD8 inflammasome polymeric complex directly recruits pro-caspase-1 (proCASP1) independently of PYCARD/ASC. Interacts (via CARD domain) with CASP1 (via CARD domain); leading to CASP1 activation.</text>
</comment>
<accession>A0A8C0MVN4</accession>
<comment type="subcellular location">
    <subcellularLocation>
        <location evidence="1">Inflammasome</location>
    </subcellularLocation>
    <subcellularLocation>
        <location evidence="2">Nucleus</location>
    </subcellularLocation>
</comment>
<dbReference type="Pfam" id="PF00619">
    <property type="entry name" value="CARD"/>
    <property type="match status" value="1"/>
</dbReference>
<reference evidence="23" key="2">
    <citation type="submission" date="2025-05" db="UniProtKB">
        <authorList>
            <consortium name="Ensembl"/>
        </authorList>
    </citation>
    <scope>IDENTIFICATION</scope>
</reference>
<feature type="compositionally biased region" description="Basic and acidic residues" evidence="19">
    <location>
        <begin position="36"/>
        <end position="45"/>
    </location>
</feature>
<evidence type="ECO:0000256" key="15">
    <source>
        <dbReference type="ARBA" id="ARBA00061901"/>
    </source>
</evidence>
<keyword evidence="9" id="KW-0395">Inflammatory response</keyword>
<dbReference type="GO" id="GO:0045087">
    <property type="term" value="P:innate immune response"/>
    <property type="evidence" value="ECO:0007669"/>
    <property type="project" value="UniProtKB-KW"/>
</dbReference>
<dbReference type="InterPro" id="IPR001315">
    <property type="entry name" value="CARD"/>
</dbReference>
<protein>
    <recommendedName>
        <fullName evidence="18">Caspase recruitment domain-containing protein 8</fullName>
    </recommendedName>
</protein>
<dbReference type="GO" id="GO:0006954">
    <property type="term" value="P:inflammatory response"/>
    <property type="evidence" value="ECO:0007669"/>
    <property type="project" value="UniProtKB-KW"/>
</dbReference>
<feature type="transmembrane region" description="Helical" evidence="20">
    <location>
        <begin position="184"/>
        <end position="206"/>
    </location>
</feature>
<dbReference type="GO" id="GO:0061702">
    <property type="term" value="C:canonical inflammasome complex"/>
    <property type="evidence" value="ECO:0007669"/>
    <property type="project" value="UniProtKB-SubCell"/>
</dbReference>
<evidence type="ECO:0000256" key="17">
    <source>
        <dbReference type="ARBA" id="ARBA00064718"/>
    </source>
</evidence>
<reference evidence="23" key="1">
    <citation type="submission" date="2019-03" db="EMBL/GenBank/DDBJ databases">
        <authorList>
            <person name="Warren W.C."/>
            <person name="Johnson G.S."/>
        </authorList>
    </citation>
    <scope>NUCLEOTIDE SEQUENCE [LARGE SCALE GENOMIC DNA]</scope>
    <source>
        <strain evidence="23">Basenji</strain>
    </source>
</reference>
<dbReference type="InterPro" id="IPR011029">
    <property type="entry name" value="DEATH-like_dom_sf"/>
</dbReference>
<dbReference type="AlphaFoldDB" id="A0A8C0MVN4"/>
<evidence type="ECO:0000256" key="19">
    <source>
        <dbReference type="SAM" id="MobiDB-lite"/>
    </source>
</evidence>
<comment type="function">
    <text evidence="12">Regulatory part that prevents formation of the CARD8 inflammasome: in absence of pathogens and other damage-associated signals, interacts with the C-terminal part of CARD8 (Caspase recruitment domain-containing protein 8, C-terminus), preventing activation of the CARD8 inflammasome. In response to pathogen-associated signals, this part is ubiquitinated by the N-end rule pathway and degraded by the proteasome, releasing the cleaved C-terminal part of the protein, which polymerizes and forms the CARD8 inflammasome.</text>
</comment>
<dbReference type="SUPFAM" id="SSF47986">
    <property type="entry name" value="DEATH domain"/>
    <property type="match status" value="1"/>
</dbReference>
<keyword evidence="20" id="KW-1133">Transmembrane helix</keyword>
<name>A0A8C0MVN4_CANLF</name>
<comment type="function">
    <text evidence="14">Constitutes the precursor of the CARD8 inflammasome, which mediates autoproteolytic processing within the FIIND domain to generate the N-terminal and C-terminal parts, which are associated non-covalently in absence of pathogens and other damage-associated signals.</text>
</comment>
<evidence type="ECO:0000313" key="23">
    <source>
        <dbReference type="Ensembl" id="ENSCAFP00030017619.1"/>
    </source>
</evidence>
<dbReference type="PANTHER" id="PTHR46985:SF4">
    <property type="entry name" value="CASPASE RECRUITMENT DOMAIN-CONTAINING PROTEIN 8"/>
    <property type="match status" value="1"/>
</dbReference>
<evidence type="ECO:0000256" key="6">
    <source>
        <dbReference type="ARBA" id="ARBA00022801"/>
    </source>
</evidence>
<keyword evidence="6" id="KW-0378">Hydrolase</keyword>
<dbReference type="Pfam" id="PF13553">
    <property type="entry name" value="FIIND"/>
    <property type="match status" value="1"/>
</dbReference>
<evidence type="ECO:0000256" key="20">
    <source>
        <dbReference type="SAM" id="Phobius"/>
    </source>
</evidence>
<comment type="subunit">
    <text evidence="15">Interacts with DPP9; leading to inhibit activation of the inflammasome. DPP9 acts via formation of a ternary complex, composed of a DPP9 homodimer, one full-length CARD8 protein, and one cleaved C-terminus of CARD8 (Caspase recruitment domain-containing protein 8, C-terminus). Interacts with DPP8; leading to inhibit activation of the inflammasome, probably via formation of a ternary complex with DPP8. Interacts with NLRP3. Interacts with IKBKG/NEMO. Interacts with DRAL. Binds to caspase-1 (CASP1), CARD16/pseudo-ICE and CARD18/ICEBERG. Interacts with NLRP2 (via NACHT domain).</text>
</comment>
<dbReference type="GO" id="GO:0042981">
    <property type="term" value="P:regulation of apoptotic process"/>
    <property type="evidence" value="ECO:0007669"/>
    <property type="project" value="InterPro"/>
</dbReference>
<dbReference type="Pfam" id="PF23679">
    <property type="entry name" value="UPA-FIIND"/>
    <property type="match status" value="1"/>
</dbReference>
<dbReference type="PROSITE" id="PS51830">
    <property type="entry name" value="FIIND"/>
    <property type="match status" value="1"/>
</dbReference>
<keyword evidence="20" id="KW-0812">Transmembrane</keyword>
<evidence type="ECO:0000256" key="4">
    <source>
        <dbReference type="ARBA" id="ARBA00022588"/>
    </source>
</evidence>
<dbReference type="Ensembl" id="ENSCAFT00030020657.1">
    <property type="protein sequence ID" value="ENSCAFP00030018014.1"/>
    <property type="gene ID" value="ENSCAFG00030010880.1"/>
</dbReference>
<dbReference type="PANTHER" id="PTHR46985">
    <property type="entry name" value="NACHT, LRR AND PYD DOMAINS-CONTAINING PROTEIN 1"/>
    <property type="match status" value="1"/>
</dbReference>
<evidence type="ECO:0000256" key="9">
    <source>
        <dbReference type="ARBA" id="ARBA00023198"/>
    </source>
</evidence>
<evidence type="ECO:0000256" key="7">
    <source>
        <dbReference type="ARBA" id="ARBA00022843"/>
    </source>
</evidence>
<keyword evidence="8" id="KW-0391">Immunity</keyword>
<evidence type="ECO:0000256" key="11">
    <source>
        <dbReference type="ARBA" id="ARBA00023242"/>
    </source>
</evidence>
<keyword evidence="5" id="KW-0645">Protease</keyword>
<evidence type="ECO:0000256" key="3">
    <source>
        <dbReference type="ARBA" id="ARBA00022490"/>
    </source>
</evidence>
<dbReference type="Ensembl" id="ENSCAFT00030020206.1">
    <property type="protein sequence ID" value="ENSCAFP00030017619.1"/>
    <property type="gene ID" value="ENSCAFG00030010880.1"/>
</dbReference>
<evidence type="ECO:0000256" key="1">
    <source>
        <dbReference type="ARBA" id="ARBA00004110"/>
    </source>
</evidence>
<keyword evidence="7" id="KW-0832">Ubl conjugation</keyword>
<evidence type="ECO:0000256" key="13">
    <source>
        <dbReference type="ARBA" id="ARBA00056714"/>
    </source>
</evidence>